<feature type="binding site" evidence="7">
    <location>
        <position position="85"/>
    </location>
    <ligand>
        <name>Zn(2+)</name>
        <dbReference type="ChEBI" id="CHEBI:29105"/>
    </ligand>
</feature>
<evidence type="ECO:0000256" key="5">
    <source>
        <dbReference type="ARBA" id="ARBA00023239"/>
    </source>
</evidence>
<dbReference type="GO" id="GO:0034599">
    <property type="term" value="P:cellular response to oxidative stress"/>
    <property type="evidence" value="ECO:0007669"/>
    <property type="project" value="TreeGrafter"/>
</dbReference>
<keyword evidence="4 7" id="KW-0862">Zinc</keyword>
<dbReference type="Gene3D" id="3.40.1050.10">
    <property type="entry name" value="Carbonic anhydrase"/>
    <property type="match status" value="1"/>
</dbReference>
<keyword evidence="9" id="KW-0732">Signal</keyword>
<comment type="cofactor">
    <cofactor evidence="7">
        <name>Zn(2+)</name>
        <dbReference type="ChEBI" id="CHEBI:29105"/>
    </cofactor>
    <text evidence="7">Binds 1 zinc ion per subunit.</text>
</comment>
<dbReference type="STRING" id="71717.A0A4Y7SNZ9"/>
<name>A0A4Y7SNZ9_COPMI</name>
<protein>
    <recommendedName>
        <fullName evidence="2 8">Carbonic anhydrase</fullName>
        <ecNumber evidence="2 8">4.2.1.1</ecNumber>
    </recommendedName>
    <alternativeName>
        <fullName evidence="8">Carbonate dehydratase</fullName>
    </alternativeName>
</protein>
<accession>A0A4Y7SNZ9</accession>
<comment type="similarity">
    <text evidence="1 8">Belongs to the beta-class carbonic anhydrase family.</text>
</comment>
<comment type="function">
    <text evidence="8">Reversible hydration of carbon dioxide.</text>
</comment>
<dbReference type="PANTHER" id="PTHR11002:SF76">
    <property type="entry name" value="CARBONIC ANHYDRASE"/>
    <property type="match status" value="1"/>
</dbReference>
<comment type="catalytic activity">
    <reaction evidence="6 8">
        <text>hydrogencarbonate + H(+) = CO2 + H2O</text>
        <dbReference type="Rhea" id="RHEA:10748"/>
        <dbReference type="ChEBI" id="CHEBI:15377"/>
        <dbReference type="ChEBI" id="CHEBI:15378"/>
        <dbReference type="ChEBI" id="CHEBI:16526"/>
        <dbReference type="ChEBI" id="CHEBI:17544"/>
        <dbReference type="EC" id="4.2.1.1"/>
    </reaction>
</comment>
<reference evidence="10 11" key="1">
    <citation type="journal article" date="2019" name="Nat. Ecol. Evol.">
        <title>Megaphylogeny resolves global patterns of mushroom evolution.</title>
        <authorList>
            <person name="Varga T."/>
            <person name="Krizsan K."/>
            <person name="Foldi C."/>
            <person name="Dima B."/>
            <person name="Sanchez-Garcia M."/>
            <person name="Sanchez-Ramirez S."/>
            <person name="Szollosi G.J."/>
            <person name="Szarkandi J.G."/>
            <person name="Papp V."/>
            <person name="Albert L."/>
            <person name="Andreopoulos W."/>
            <person name="Angelini C."/>
            <person name="Antonin V."/>
            <person name="Barry K.W."/>
            <person name="Bougher N.L."/>
            <person name="Buchanan P."/>
            <person name="Buyck B."/>
            <person name="Bense V."/>
            <person name="Catcheside P."/>
            <person name="Chovatia M."/>
            <person name="Cooper J."/>
            <person name="Damon W."/>
            <person name="Desjardin D."/>
            <person name="Finy P."/>
            <person name="Geml J."/>
            <person name="Haridas S."/>
            <person name="Hughes K."/>
            <person name="Justo A."/>
            <person name="Karasinski D."/>
            <person name="Kautmanova I."/>
            <person name="Kiss B."/>
            <person name="Kocsube S."/>
            <person name="Kotiranta H."/>
            <person name="LaButti K.M."/>
            <person name="Lechner B.E."/>
            <person name="Liimatainen K."/>
            <person name="Lipzen A."/>
            <person name="Lukacs Z."/>
            <person name="Mihaltcheva S."/>
            <person name="Morgado L.N."/>
            <person name="Niskanen T."/>
            <person name="Noordeloos M.E."/>
            <person name="Ohm R.A."/>
            <person name="Ortiz-Santana B."/>
            <person name="Ovrebo C."/>
            <person name="Racz N."/>
            <person name="Riley R."/>
            <person name="Savchenko A."/>
            <person name="Shiryaev A."/>
            <person name="Soop K."/>
            <person name="Spirin V."/>
            <person name="Szebenyi C."/>
            <person name="Tomsovsky M."/>
            <person name="Tulloss R.E."/>
            <person name="Uehling J."/>
            <person name="Grigoriev I.V."/>
            <person name="Vagvolgyi C."/>
            <person name="Papp T."/>
            <person name="Martin F.M."/>
            <person name="Miettinen O."/>
            <person name="Hibbett D.S."/>
            <person name="Nagy L.G."/>
        </authorList>
    </citation>
    <scope>NUCLEOTIDE SEQUENCE [LARGE SCALE GENOMIC DNA]</scope>
    <source>
        <strain evidence="10 11">FP101781</strain>
    </source>
</reference>
<evidence type="ECO:0000256" key="7">
    <source>
        <dbReference type="PIRSR" id="PIRSR601765-1"/>
    </source>
</evidence>
<feature type="binding site" evidence="7">
    <location>
        <position position="142"/>
    </location>
    <ligand>
        <name>Zn(2+)</name>
        <dbReference type="ChEBI" id="CHEBI:29105"/>
    </ligand>
</feature>
<dbReference type="PANTHER" id="PTHR11002">
    <property type="entry name" value="CARBONIC ANHYDRASE"/>
    <property type="match status" value="1"/>
</dbReference>
<dbReference type="AlphaFoldDB" id="A0A4Y7SNZ9"/>
<comment type="caution">
    <text evidence="10">The sequence shown here is derived from an EMBL/GenBank/DDBJ whole genome shotgun (WGS) entry which is preliminary data.</text>
</comment>
<proteinExistence type="inferred from homology"/>
<evidence type="ECO:0000256" key="9">
    <source>
        <dbReference type="SAM" id="SignalP"/>
    </source>
</evidence>
<feature type="signal peptide" evidence="9">
    <location>
        <begin position="1"/>
        <end position="24"/>
    </location>
</feature>
<evidence type="ECO:0000256" key="6">
    <source>
        <dbReference type="ARBA" id="ARBA00048348"/>
    </source>
</evidence>
<organism evidence="10 11">
    <name type="scientific">Coprinellus micaceus</name>
    <name type="common">Glistening ink-cap mushroom</name>
    <name type="synonym">Coprinus micaceus</name>
    <dbReference type="NCBI Taxonomy" id="71717"/>
    <lineage>
        <taxon>Eukaryota</taxon>
        <taxon>Fungi</taxon>
        <taxon>Dikarya</taxon>
        <taxon>Basidiomycota</taxon>
        <taxon>Agaricomycotina</taxon>
        <taxon>Agaricomycetes</taxon>
        <taxon>Agaricomycetidae</taxon>
        <taxon>Agaricales</taxon>
        <taxon>Agaricineae</taxon>
        <taxon>Psathyrellaceae</taxon>
        <taxon>Coprinellus</taxon>
    </lineage>
</organism>
<evidence type="ECO:0000313" key="10">
    <source>
        <dbReference type="EMBL" id="TEB23378.1"/>
    </source>
</evidence>
<keyword evidence="5 8" id="KW-0456">Lyase</keyword>
<dbReference type="EC" id="4.2.1.1" evidence="2 8"/>
<dbReference type="GO" id="GO:0008270">
    <property type="term" value="F:zinc ion binding"/>
    <property type="evidence" value="ECO:0007669"/>
    <property type="project" value="UniProtKB-UniRule"/>
</dbReference>
<feature type="chain" id="PRO_5021360232" description="Carbonic anhydrase" evidence="9">
    <location>
        <begin position="25"/>
        <end position="233"/>
    </location>
</feature>
<dbReference type="EMBL" id="QPFP01000079">
    <property type="protein sequence ID" value="TEB23378.1"/>
    <property type="molecule type" value="Genomic_DNA"/>
</dbReference>
<dbReference type="Pfam" id="PF00484">
    <property type="entry name" value="Pro_CA"/>
    <property type="match status" value="1"/>
</dbReference>
<dbReference type="SUPFAM" id="SSF53056">
    <property type="entry name" value="beta-carbonic anhydrase, cab"/>
    <property type="match status" value="1"/>
</dbReference>
<gene>
    <name evidence="10" type="ORF">FA13DRAFT_1640093</name>
</gene>
<keyword evidence="3 7" id="KW-0479">Metal-binding</keyword>
<dbReference type="Proteomes" id="UP000298030">
    <property type="component" value="Unassembled WGS sequence"/>
</dbReference>
<evidence type="ECO:0000313" key="11">
    <source>
        <dbReference type="Proteomes" id="UP000298030"/>
    </source>
</evidence>
<evidence type="ECO:0000256" key="4">
    <source>
        <dbReference type="ARBA" id="ARBA00022833"/>
    </source>
</evidence>
<dbReference type="GO" id="GO:0004089">
    <property type="term" value="F:carbonate dehydratase activity"/>
    <property type="evidence" value="ECO:0007669"/>
    <property type="project" value="UniProtKB-UniRule"/>
</dbReference>
<dbReference type="InterPro" id="IPR036874">
    <property type="entry name" value="Carbonic_anhydrase_sf"/>
</dbReference>
<evidence type="ECO:0000256" key="3">
    <source>
        <dbReference type="ARBA" id="ARBA00022723"/>
    </source>
</evidence>
<feature type="binding site" evidence="7">
    <location>
        <position position="139"/>
    </location>
    <ligand>
        <name>Zn(2+)</name>
        <dbReference type="ChEBI" id="CHEBI:29105"/>
    </ligand>
</feature>
<feature type="binding site" evidence="7">
    <location>
        <position position="83"/>
    </location>
    <ligand>
        <name>Zn(2+)</name>
        <dbReference type="ChEBI" id="CHEBI:29105"/>
    </ligand>
</feature>
<evidence type="ECO:0000256" key="1">
    <source>
        <dbReference type="ARBA" id="ARBA00006217"/>
    </source>
</evidence>
<dbReference type="SMART" id="SM00947">
    <property type="entry name" value="Pro_CA"/>
    <property type="match status" value="1"/>
</dbReference>
<dbReference type="InterPro" id="IPR001765">
    <property type="entry name" value="Carbonic_anhydrase"/>
</dbReference>
<keyword evidence="11" id="KW-1185">Reference proteome</keyword>
<dbReference type="OrthoDB" id="10248475at2759"/>
<evidence type="ECO:0000256" key="2">
    <source>
        <dbReference type="ARBA" id="ARBA00012925"/>
    </source>
</evidence>
<dbReference type="GO" id="GO:0071244">
    <property type="term" value="P:cellular response to carbon dioxide"/>
    <property type="evidence" value="ECO:0007669"/>
    <property type="project" value="TreeGrafter"/>
</dbReference>
<evidence type="ECO:0000256" key="8">
    <source>
        <dbReference type="RuleBase" id="RU003956"/>
    </source>
</evidence>
<sequence>MFKALPTSLFIFTVFSVFSSSTRAYSLPGALGIVARTETVNQSPGGDFDLLYQGNQAFRQEDPALLKDLALNGQHPPFLFLGCSDSRVSEGTVFDAKPGTLFTERNIANRYSFKDPNVRSALAYGLGELHTKHVIVMGHYGCGGVAASIATPPKLPWDEGTAVVQGWINPIRKLYHTTKRKEVVELRQKNRGKSEVPAPPLHDPGFRALVEENVKVSVKKLASDGIVREVRRD</sequence>